<accession>A0AAU0MX43</accession>
<evidence type="ECO:0000256" key="2">
    <source>
        <dbReference type="RuleBase" id="RU004324"/>
    </source>
</evidence>
<dbReference type="CDD" id="cd06223">
    <property type="entry name" value="PRTases_typeI"/>
    <property type="match status" value="1"/>
</dbReference>
<dbReference type="GO" id="GO:0002189">
    <property type="term" value="C:ribose phosphate diphosphokinase complex"/>
    <property type="evidence" value="ECO:0007669"/>
    <property type="project" value="TreeGrafter"/>
</dbReference>
<dbReference type="SUPFAM" id="SSF53271">
    <property type="entry name" value="PRTase-like"/>
    <property type="match status" value="2"/>
</dbReference>
<dbReference type="PANTHER" id="PTHR10210">
    <property type="entry name" value="RIBOSE-PHOSPHATE DIPHOSPHOKINASE FAMILY MEMBER"/>
    <property type="match status" value="1"/>
</dbReference>
<dbReference type="EC" id="2.7.6.1" evidence="5"/>
<protein>
    <submittedName>
        <fullName evidence="5">Ribose-phosphate diphosphokinase</fullName>
        <ecNumber evidence="5">2.7.6.1</ecNumber>
    </submittedName>
</protein>
<dbReference type="GO" id="GO:0006015">
    <property type="term" value="P:5-phosphoribose 1-diphosphate biosynthetic process"/>
    <property type="evidence" value="ECO:0007669"/>
    <property type="project" value="TreeGrafter"/>
</dbReference>
<dbReference type="Pfam" id="PF00156">
    <property type="entry name" value="Pribosyltran"/>
    <property type="match status" value="1"/>
</dbReference>
<keyword evidence="5" id="KW-0808">Transferase</keyword>
<sequence length="310" mass="33455">MNNPVLFALESGLPLRESLQTAIGADAGEIDQRRFPDGESYLRILSPVRGRYCVVLANLCRPDEKILPLLFLARSLRMQGATGVGLVAPYLCYMRQDKVFMPGEAVTSRIFAQMLSTCVDWLVTVDPHLHRYRSLDEIYTIPSRAISGMPAMQAWLASQPAPLLLVGPDRESQQWVAALAGATGLPFIVGKKQRHGDREVSIDLPADNRIANATSVIVDDVISSGHTVLQTLAALRAVGAPRTICAAVHGIFAEGADEKIRLAGADLLATSNSIPGDYCAFDLAPLLAPAVQDLLARADGSPHVTRDHQT</sequence>
<gene>
    <name evidence="5" type="ORF">R5R33_15230</name>
</gene>
<dbReference type="GO" id="GO:0005737">
    <property type="term" value="C:cytoplasm"/>
    <property type="evidence" value="ECO:0007669"/>
    <property type="project" value="TreeGrafter"/>
</dbReference>
<keyword evidence="6" id="KW-1185">Reference proteome</keyword>
<organism evidence="5 6">
    <name type="scientific">Microbulbifer pacificus</name>
    <dbReference type="NCBI Taxonomy" id="407164"/>
    <lineage>
        <taxon>Bacteria</taxon>
        <taxon>Pseudomonadati</taxon>
        <taxon>Pseudomonadota</taxon>
        <taxon>Gammaproteobacteria</taxon>
        <taxon>Cellvibrionales</taxon>
        <taxon>Microbulbiferaceae</taxon>
        <taxon>Microbulbifer</taxon>
    </lineage>
</organism>
<comment type="similarity">
    <text evidence="2">Belongs to the ribose-phosphate pyrophosphokinase family.</text>
</comment>
<dbReference type="GO" id="GO:0006164">
    <property type="term" value="P:purine nucleotide biosynthetic process"/>
    <property type="evidence" value="ECO:0007669"/>
    <property type="project" value="TreeGrafter"/>
</dbReference>
<dbReference type="EMBL" id="CP137555">
    <property type="protein sequence ID" value="WOX05079.1"/>
    <property type="molecule type" value="Genomic_DNA"/>
</dbReference>
<dbReference type="Pfam" id="PF13793">
    <property type="entry name" value="Pribosyltran_N"/>
    <property type="match status" value="1"/>
</dbReference>
<dbReference type="InterPro" id="IPR029057">
    <property type="entry name" value="PRTase-like"/>
</dbReference>
<evidence type="ECO:0000313" key="5">
    <source>
        <dbReference type="EMBL" id="WOX05079.1"/>
    </source>
</evidence>
<name>A0AAU0MX43_9GAMM</name>
<dbReference type="GO" id="GO:0000287">
    <property type="term" value="F:magnesium ion binding"/>
    <property type="evidence" value="ECO:0007669"/>
    <property type="project" value="InterPro"/>
</dbReference>
<proteinExistence type="inferred from homology"/>
<dbReference type="Proteomes" id="UP001302477">
    <property type="component" value="Chromosome"/>
</dbReference>
<evidence type="ECO:0000259" key="3">
    <source>
        <dbReference type="Pfam" id="PF00156"/>
    </source>
</evidence>
<dbReference type="KEGG" id="mpaf:R5R33_15230"/>
<dbReference type="PANTHER" id="PTHR10210:SF41">
    <property type="entry name" value="RIBOSE-PHOSPHATE PYROPHOSPHOKINASE 1, CHLOROPLASTIC"/>
    <property type="match status" value="1"/>
</dbReference>
<dbReference type="AlphaFoldDB" id="A0AAU0MX43"/>
<evidence type="ECO:0000256" key="1">
    <source>
        <dbReference type="ARBA" id="ARBA00022727"/>
    </source>
</evidence>
<feature type="domain" description="Ribose-phosphate pyrophosphokinase N-terminal" evidence="4">
    <location>
        <begin position="5"/>
        <end position="117"/>
    </location>
</feature>
<dbReference type="GO" id="GO:0004749">
    <property type="term" value="F:ribose phosphate diphosphokinase activity"/>
    <property type="evidence" value="ECO:0007669"/>
    <property type="project" value="UniProtKB-EC"/>
</dbReference>
<keyword evidence="1 2" id="KW-0545">Nucleotide biosynthesis</keyword>
<dbReference type="NCBIfam" id="NF005537">
    <property type="entry name" value="PRK07199.1"/>
    <property type="match status" value="1"/>
</dbReference>
<evidence type="ECO:0000259" key="4">
    <source>
        <dbReference type="Pfam" id="PF13793"/>
    </source>
</evidence>
<dbReference type="InterPro" id="IPR005946">
    <property type="entry name" value="Rib-P_diPkinase"/>
</dbReference>
<dbReference type="RefSeq" id="WP_318953553.1">
    <property type="nucleotide sequence ID" value="NZ_CP137555.1"/>
</dbReference>
<dbReference type="NCBIfam" id="TIGR01251">
    <property type="entry name" value="ribP_PPkin"/>
    <property type="match status" value="1"/>
</dbReference>
<dbReference type="InterPro" id="IPR000836">
    <property type="entry name" value="PRTase_dom"/>
</dbReference>
<reference evidence="5 6" key="1">
    <citation type="submission" date="2023-10" db="EMBL/GenBank/DDBJ databases">
        <title>Description of Microbulbifer bruguierae sp. nov., isolated from the sediments of mangrove plant Bruguiera sexangula and comparative genomic analyses of the genus Microbulbifer.</title>
        <authorList>
            <person name="Long M."/>
        </authorList>
    </citation>
    <scope>NUCLEOTIDE SEQUENCE [LARGE SCALE GENOMIC DNA]</scope>
    <source>
        <strain evidence="5 6">SPO729</strain>
    </source>
</reference>
<feature type="domain" description="Phosphoribosyltransferase" evidence="3">
    <location>
        <begin position="136"/>
        <end position="249"/>
    </location>
</feature>
<evidence type="ECO:0000313" key="6">
    <source>
        <dbReference type="Proteomes" id="UP001302477"/>
    </source>
</evidence>
<dbReference type="SMART" id="SM01400">
    <property type="entry name" value="Pribosyltran_N"/>
    <property type="match status" value="1"/>
</dbReference>
<dbReference type="Gene3D" id="3.40.50.2020">
    <property type="match status" value="2"/>
</dbReference>
<dbReference type="InterPro" id="IPR029099">
    <property type="entry name" value="Pribosyltran_N"/>
</dbReference>